<name>A0A1V0GR74_9RHOB</name>
<dbReference type="RefSeq" id="WP_080621086.1">
    <property type="nucleotide sequence ID" value="NZ_CAWMZI010000001.1"/>
</dbReference>
<dbReference type="InterPro" id="IPR037035">
    <property type="entry name" value="GK-like_C_sf"/>
</dbReference>
<dbReference type="EMBL" id="CP020442">
    <property type="protein sequence ID" value="ARC36356.1"/>
    <property type="molecule type" value="Genomic_DNA"/>
</dbReference>
<dbReference type="Pfam" id="PF13660">
    <property type="entry name" value="DUF4147"/>
    <property type="match status" value="1"/>
</dbReference>
<dbReference type="SUPFAM" id="SSF82544">
    <property type="entry name" value="GckA/TtuD-like"/>
    <property type="match status" value="1"/>
</dbReference>
<dbReference type="InterPro" id="IPR039760">
    <property type="entry name" value="MOFRL_protein"/>
</dbReference>
<feature type="domain" description="MOFRL" evidence="1">
    <location>
        <begin position="302"/>
        <end position="408"/>
    </location>
</feature>
<keyword evidence="3" id="KW-0808">Transferase</keyword>
<dbReference type="KEGG" id="pye:A6J80_08125"/>
<dbReference type="AlphaFoldDB" id="A0A1V0GR74"/>
<feature type="domain" description="MOFRL-associated" evidence="2">
    <location>
        <begin position="9"/>
        <end position="227"/>
    </location>
</feature>
<keyword evidence="4" id="KW-1185">Reference proteome</keyword>
<dbReference type="InterPro" id="IPR038614">
    <property type="entry name" value="GK_N_sf"/>
</dbReference>
<accession>A0A1V0GR74</accession>
<evidence type="ECO:0000313" key="4">
    <source>
        <dbReference type="Proteomes" id="UP000191257"/>
    </source>
</evidence>
<organism evidence="3 4">
    <name type="scientific">Paracoccus yeei</name>
    <dbReference type="NCBI Taxonomy" id="147645"/>
    <lineage>
        <taxon>Bacteria</taxon>
        <taxon>Pseudomonadati</taxon>
        <taxon>Pseudomonadota</taxon>
        <taxon>Alphaproteobacteria</taxon>
        <taxon>Rhodobacterales</taxon>
        <taxon>Paracoccaceae</taxon>
        <taxon>Paracoccus</taxon>
    </lineage>
</organism>
<sequence>MAVDPDGFLRRLFRAAVESADPARVLARHLPERPRGRVVVVGAGKSAAAMARAVEAEWPDVTGVVVTRYGHAVPTRSIEVIEAAHPVPDQAGAEAAQRILAAVRGLGPDDLVLALISGGGSALMTAPAPGLTLDDKMQVNRLLLASGAPISVMNRVRRRLSSVKGGRLALAAAPARMVTLAISDVPGDDPLAIASGPTVWDPEAGADLSDVVALLGPDLPEAARRLLLQAPAPLPEFQADYRLIATPLMALEAAAAVARAEGVTPLILGDAIEGEASAAGQVMAGIARSAALHGLPVGAPAVLLSGGETTVTIGSAKPGKGGRNTEFLLALAVALDGQPGIHALSGDTDGIDGSENAAGAIVTPDTLARARAAGLDPRAMLAGHDSYSLFARIGDLVSTGPTLTNVNDFRAVLVG</sequence>
<dbReference type="eggNOG" id="COG2379">
    <property type="taxonomic scope" value="Bacteria"/>
</dbReference>
<proteinExistence type="predicted"/>
<dbReference type="GO" id="GO:0008887">
    <property type="term" value="F:glycerate kinase activity"/>
    <property type="evidence" value="ECO:0007669"/>
    <property type="project" value="InterPro"/>
</dbReference>
<dbReference type="PANTHER" id="PTHR12227:SF0">
    <property type="entry name" value="GLYCERATE KINASE"/>
    <property type="match status" value="1"/>
</dbReference>
<dbReference type="GO" id="GO:0005737">
    <property type="term" value="C:cytoplasm"/>
    <property type="evidence" value="ECO:0007669"/>
    <property type="project" value="TreeGrafter"/>
</dbReference>
<dbReference type="Proteomes" id="UP000191257">
    <property type="component" value="Chromosome"/>
</dbReference>
<dbReference type="PANTHER" id="PTHR12227">
    <property type="entry name" value="GLYCERATE KINASE"/>
    <property type="match status" value="1"/>
</dbReference>
<dbReference type="InterPro" id="IPR007835">
    <property type="entry name" value="MOFRL"/>
</dbReference>
<protein>
    <submittedName>
        <fullName evidence="3">Glycerate kinase</fullName>
    </submittedName>
</protein>
<dbReference type="InterPro" id="IPR025286">
    <property type="entry name" value="MOFRL_assoc_dom"/>
</dbReference>
<keyword evidence="3" id="KW-0418">Kinase</keyword>
<evidence type="ECO:0000259" key="1">
    <source>
        <dbReference type="Pfam" id="PF05161"/>
    </source>
</evidence>
<dbReference type="Gene3D" id="3.40.50.10180">
    <property type="entry name" value="Glycerate kinase, MOFRL-like N-terminal domain"/>
    <property type="match status" value="1"/>
</dbReference>
<dbReference type="Pfam" id="PF05161">
    <property type="entry name" value="MOFRL"/>
    <property type="match status" value="1"/>
</dbReference>
<dbReference type="STRING" id="147645.A6J80_08125"/>
<gene>
    <name evidence="3" type="ORF">A6J80_08125</name>
</gene>
<evidence type="ECO:0000313" key="3">
    <source>
        <dbReference type="EMBL" id="ARC36356.1"/>
    </source>
</evidence>
<evidence type="ECO:0000259" key="2">
    <source>
        <dbReference type="Pfam" id="PF13660"/>
    </source>
</evidence>
<dbReference type="Gene3D" id="3.40.1480.10">
    <property type="entry name" value="MOFRL domain"/>
    <property type="match status" value="1"/>
</dbReference>
<reference evidence="3" key="1">
    <citation type="submission" date="2017-12" db="EMBL/GenBank/DDBJ databases">
        <title>FDA dAtabase for Regulatory Grade micrObial Sequences (FDA-ARGOS): Supporting development and validation of Infectious Disease Dx tests.</title>
        <authorList>
            <person name="Campos J."/>
            <person name="Goldberg B."/>
            <person name="Tallon L."/>
            <person name="Sadzewicz L."/>
            <person name="Sengamalay N."/>
            <person name="Ott S."/>
            <person name="Godinez A."/>
            <person name="Nagaraj S."/>
            <person name="Vyas G."/>
            <person name="Aluvathingal J."/>
            <person name="Nadendla S."/>
            <person name="Geyer C."/>
            <person name="Nandy P."/>
            <person name="Hobson J."/>
            <person name="Sichtig H."/>
        </authorList>
    </citation>
    <scope>NUCLEOTIDE SEQUENCE</scope>
    <source>
        <strain evidence="3">FDAARGOS_252</strain>
    </source>
</reference>